<organism evidence="1 2">
    <name type="scientific">Candidatus Nitrosocosmicus oleophilus</name>
    <dbReference type="NCBI Taxonomy" id="1353260"/>
    <lineage>
        <taxon>Archaea</taxon>
        <taxon>Nitrososphaerota</taxon>
        <taxon>Nitrososphaeria</taxon>
        <taxon>Nitrososphaerales</taxon>
        <taxon>Nitrososphaeraceae</taxon>
        <taxon>Candidatus Nitrosocosmicus</taxon>
    </lineage>
</organism>
<name>A0A654M1D1_9ARCH</name>
<dbReference type="AlphaFoldDB" id="A0A654M1D1"/>
<evidence type="ECO:0000313" key="1">
    <source>
        <dbReference type="EMBL" id="ALI37634.1"/>
    </source>
</evidence>
<accession>A0A654M1D1</accession>
<gene>
    <name evidence="1" type="ORF">NMY3_03452</name>
</gene>
<reference evidence="2" key="1">
    <citation type="submission" date="2015-10" db="EMBL/GenBank/DDBJ databases">
        <title>Niche specialization of a soil ammonia-oxidizing archaeon, Candidatus Nitrosocosmicus oleophilus.</title>
        <authorList>
            <person name="Jung M.-Y."/>
            <person name="Rhee S.-K."/>
        </authorList>
    </citation>
    <scope>NUCLEOTIDE SEQUENCE [LARGE SCALE GENOMIC DNA]</scope>
    <source>
        <strain evidence="2">MY3</strain>
    </source>
</reference>
<evidence type="ECO:0000313" key="2">
    <source>
        <dbReference type="Proteomes" id="UP000058925"/>
    </source>
</evidence>
<sequence length="82" mass="9587">MIFRYSGDQRGVYYLMYGRNIASAPLVYCPSCGKRLVESLESYRQVTNVAELSAYEKFTIVQQRMEIGANYDILRNFCSYFQ</sequence>
<keyword evidence="2" id="KW-1185">Reference proteome</keyword>
<dbReference type="KEGG" id="taa:NMY3_03452"/>
<protein>
    <submittedName>
        <fullName evidence="1">Uncharacterized protein</fullName>
    </submittedName>
</protein>
<dbReference type="Proteomes" id="UP000058925">
    <property type="component" value="Chromosome"/>
</dbReference>
<dbReference type="EMBL" id="CP012850">
    <property type="protein sequence ID" value="ALI37634.1"/>
    <property type="molecule type" value="Genomic_DNA"/>
</dbReference>
<proteinExistence type="predicted"/>